<dbReference type="GO" id="GO:0005634">
    <property type="term" value="C:nucleus"/>
    <property type="evidence" value="ECO:0007669"/>
    <property type="project" value="UniProtKB-SubCell"/>
</dbReference>
<dbReference type="OMA" id="HNICEHS"/>
<comment type="cofactor">
    <cofactor evidence="1">
        <name>a divalent metal cation</name>
        <dbReference type="ChEBI" id="CHEBI:60240"/>
    </cofactor>
</comment>
<evidence type="ECO:0000313" key="11">
    <source>
        <dbReference type="Proteomes" id="UP000594260"/>
    </source>
</evidence>
<keyword evidence="6" id="KW-0378">Hydrolase</keyword>
<organism evidence="10 11">
    <name type="scientific">Varroa destructor</name>
    <name type="common">Honeybee mite</name>
    <dbReference type="NCBI Taxonomy" id="109461"/>
    <lineage>
        <taxon>Eukaryota</taxon>
        <taxon>Metazoa</taxon>
        <taxon>Ecdysozoa</taxon>
        <taxon>Arthropoda</taxon>
        <taxon>Chelicerata</taxon>
        <taxon>Arachnida</taxon>
        <taxon>Acari</taxon>
        <taxon>Parasitiformes</taxon>
        <taxon>Mesostigmata</taxon>
        <taxon>Gamasina</taxon>
        <taxon>Dermanyssoidea</taxon>
        <taxon>Varroidae</taxon>
        <taxon>Varroa</taxon>
    </lineage>
</organism>
<feature type="domain" description="DDE Tnp4" evidence="9">
    <location>
        <begin position="323"/>
        <end position="488"/>
    </location>
</feature>
<dbReference type="EnsemblMetazoa" id="XM_022803447">
    <property type="protein sequence ID" value="XP_022659182"/>
    <property type="gene ID" value="LOC111249506"/>
</dbReference>
<dbReference type="GO" id="GO:0004518">
    <property type="term" value="F:nuclease activity"/>
    <property type="evidence" value="ECO:0007669"/>
    <property type="project" value="UniProtKB-KW"/>
</dbReference>
<dbReference type="GeneID" id="111249506"/>
<keyword evidence="7" id="KW-0539">Nucleus</keyword>
<evidence type="ECO:0000256" key="7">
    <source>
        <dbReference type="ARBA" id="ARBA00023242"/>
    </source>
</evidence>
<dbReference type="OrthoDB" id="6504947at2759"/>
<keyword evidence="5" id="KW-0479">Metal-binding</keyword>
<dbReference type="Pfam" id="PF13359">
    <property type="entry name" value="DDE_Tnp_4"/>
    <property type="match status" value="1"/>
</dbReference>
<name>A0A7M7JZA5_VARDE</name>
<comment type="subcellular location">
    <subcellularLocation>
        <location evidence="2">Nucleus</location>
    </subcellularLocation>
</comment>
<keyword evidence="4" id="KW-0540">Nuclease</keyword>
<dbReference type="InterPro" id="IPR045249">
    <property type="entry name" value="HARBI1-like"/>
</dbReference>
<dbReference type="RefSeq" id="XP_022659184.1">
    <property type="nucleotide sequence ID" value="XM_022803449.1"/>
</dbReference>
<evidence type="ECO:0000256" key="4">
    <source>
        <dbReference type="ARBA" id="ARBA00022722"/>
    </source>
</evidence>
<dbReference type="Proteomes" id="UP000594260">
    <property type="component" value="Unplaced"/>
</dbReference>
<dbReference type="GO" id="GO:0046872">
    <property type="term" value="F:metal ion binding"/>
    <property type="evidence" value="ECO:0007669"/>
    <property type="project" value="UniProtKB-KW"/>
</dbReference>
<dbReference type="InterPro" id="IPR027806">
    <property type="entry name" value="HARBI1_dom"/>
</dbReference>
<evidence type="ECO:0000259" key="9">
    <source>
        <dbReference type="Pfam" id="PF13359"/>
    </source>
</evidence>
<dbReference type="GO" id="GO:0016787">
    <property type="term" value="F:hydrolase activity"/>
    <property type="evidence" value="ECO:0007669"/>
    <property type="project" value="UniProtKB-KW"/>
</dbReference>
<evidence type="ECO:0000256" key="6">
    <source>
        <dbReference type="ARBA" id="ARBA00022801"/>
    </source>
</evidence>
<feature type="compositionally biased region" description="Polar residues" evidence="8">
    <location>
        <begin position="172"/>
        <end position="189"/>
    </location>
</feature>
<evidence type="ECO:0000313" key="10">
    <source>
        <dbReference type="EnsemblMetazoa" id="XP_022659184"/>
    </source>
</evidence>
<evidence type="ECO:0000256" key="3">
    <source>
        <dbReference type="ARBA" id="ARBA00006958"/>
    </source>
</evidence>
<evidence type="ECO:0000256" key="8">
    <source>
        <dbReference type="SAM" id="MobiDB-lite"/>
    </source>
</evidence>
<proteinExistence type="inferred from homology"/>
<dbReference type="AlphaFoldDB" id="A0A7M7JZA5"/>
<evidence type="ECO:0000256" key="2">
    <source>
        <dbReference type="ARBA" id="ARBA00004123"/>
    </source>
</evidence>
<keyword evidence="11" id="KW-1185">Reference proteome</keyword>
<dbReference type="EnsemblMetazoa" id="XM_022803449">
    <property type="protein sequence ID" value="XP_022659184"/>
    <property type="gene ID" value="LOC111249506"/>
</dbReference>
<dbReference type="KEGG" id="vde:111249506"/>
<dbReference type="PANTHER" id="PTHR22930:SF85">
    <property type="entry name" value="GH03217P-RELATED"/>
    <property type="match status" value="1"/>
</dbReference>
<reference evidence="10" key="1">
    <citation type="submission" date="2021-01" db="UniProtKB">
        <authorList>
            <consortium name="EnsemblMetazoa"/>
        </authorList>
    </citation>
    <scope>IDENTIFICATION</scope>
</reference>
<dbReference type="RefSeq" id="XP_022659183.1">
    <property type="nucleotide sequence ID" value="XM_022803448.1"/>
</dbReference>
<sequence length="549" mass="61338">MNRRRRDAQVTAEGEARMDVLKKFAATQMLAVHAARRSKRQRLERAMTTRTLQNVENLMRFQKAGMANRKEAFVECIANMGTQAIDVLSQAIELEDVTPFIAPVTSTPASGIRILSNGSPVPSDNINQQAAVDLTIFSNRVDATTGLSGPRLQHSPSQRQNRQKTHQQQQQSVITPTPQRTITPNSNGAVQPEGFITPASGVSSLSVTLEAIPDGQFFDLFRLKRDTFLYLYEELCPYLEGDSYSAQLNIAIALWVLGGSEPLHTPLLLIPEEQRTECTLDFCRCVTRCLMPKVISINDRMDTTMWNFQCKFGLRNCAGALNFTHIPVHLGDNLKDDSCEYVNQAGFRSIIMQAVVSSDYRFCDLSIGYPGRTPVDRVLYNSALWRKAESGVLFPTSPGEHLGPNQGPHPYLIAGTCYPLSERIVTPFQAPKFSDIEKRFNNSIYNALSVTQRAFKLLRSRFPFLLDLSGVAVEDAPSVAAACCVLHNVCEARGEITRSSWEAKATSRQHHHLTMAQGQAALEHEPDLEAVLFREMVKNSMIHNYDRKF</sequence>
<feature type="region of interest" description="Disordered" evidence="8">
    <location>
        <begin position="145"/>
        <end position="194"/>
    </location>
</feature>
<dbReference type="PANTHER" id="PTHR22930">
    <property type="match status" value="1"/>
</dbReference>
<evidence type="ECO:0000256" key="5">
    <source>
        <dbReference type="ARBA" id="ARBA00022723"/>
    </source>
</evidence>
<evidence type="ECO:0000256" key="1">
    <source>
        <dbReference type="ARBA" id="ARBA00001968"/>
    </source>
</evidence>
<comment type="similarity">
    <text evidence="3">Belongs to the HARBI1 family.</text>
</comment>
<protein>
    <recommendedName>
        <fullName evidence="9">DDE Tnp4 domain-containing protein</fullName>
    </recommendedName>
</protein>
<dbReference type="EnsemblMetazoa" id="XM_022803448">
    <property type="protein sequence ID" value="XP_022659183"/>
    <property type="gene ID" value="LOC111249506"/>
</dbReference>
<accession>A0A7M7JZA5</accession>
<dbReference type="InParanoid" id="A0A7M7JZA5"/>
<dbReference type="RefSeq" id="XP_022659182.1">
    <property type="nucleotide sequence ID" value="XM_022803447.1"/>
</dbReference>